<accession>A0ACB8XTZ3</accession>
<keyword evidence="2" id="KW-1185">Reference proteome</keyword>
<reference evidence="2" key="1">
    <citation type="journal article" date="2022" name="Mol. Ecol. Resour.">
        <title>The genomes of chicory, endive, great burdock and yacon provide insights into Asteraceae palaeo-polyploidization history and plant inulin production.</title>
        <authorList>
            <person name="Fan W."/>
            <person name="Wang S."/>
            <person name="Wang H."/>
            <person name="Wang A."/>
            <person name="Jiang F."/>
            <person name="Liu H."/>
            <person name="Zhao H."/>
            <person name="Xu D."/>
            <person name="Zhang Y."/>
        </authorList>
    </citation>
    <scope>NUCLEOTIDE SEQUENCE [LARGE SCALE GENOMIC DNA]</scope>
    <source>
        <strain evidence="2">cv. Niubang</strain>
    </source>
</reference>
<organism evidence="1 2">
    <name type="scientific">Arctium lappa</name>
    <name type="common">Greater burdock</name>
    <name type="synonym">Lappa major</name>
    <dbReference type="NCBI Taxonomy" id="4217"/>
    <lineage>
        <taxon>Eukaryota</taxon>
        <taxon>Viridiplantae</taxon>
        <taxon>Streptophyta</taxon>
        <taxon>Embryophyta</taxon>
        <taxon>Tracheophyta</taxon>
        <taxon>Spermatophyta</taxon>
        <taxon>Magnoliopsida</taxon>
        <taxon>eudicotyledons</taxon>
        <taxon>Gunneridae</taxon>
        <taxon>Pentapetalae</taxon>
        <taxon>asterids</taxon>
        <taxon>campanulids</taxon>
        <taxon>Asterales</taxon>
        <taxon>Asteraceae</taxon>
        <taxon>Carduoideae</taxon>
        <taxon>Cardueae</taxon>
        <taxon>Arctiinae</taxon>
        <taxon>Arctium</taxon>
    </lineage>
</organism>
<protein>
    <submittedName>
        <fullName evidence="1">Uncharacterized protein</fullName>
    </submittedName>
</protein>
<dbReference type="EMBL" id="CM042061">
    <property type="protein sequence ID" value="KAI3672468.1"/>
    <property type="molecule type" value="Genomic_DNA"/>
</dbReference>
<gene>
    <name evidence="1" type="ORF">L6452_38556</name>
</gene>
<comment type="caution">
    <text evidence="1">The sequence shown here is derived from an EMBL/GenBank/DDBJ whole genome shotgun (WGS) entry which is preliminary data.</text>
</comment>
<proteinExistence type="predicted"/>
<reference evidence="1 2" key="2">
    <citation type="journal article" date="2022" name="Mol. Ecol. Resour.">
        <title>The genomes of chicory, endive, great burdock and yacon provide insights into Asteraceae paleo-polyploidization history and plant inulin production.</title>
        <authorList>
            <person name="Fan W."/>
            <person name="Wang S."/>
            <person name="Wang H."/>
            <person name="Wang A."/>
            <person name="Jiang F."/>
            <person name="Liu H."/>
            <person name="Zhao H."/>
            <person name="Xu D."/>
            <person name="Zhang Y."/>
        </authorList>
    </citation>
    <scope>NUCLEOTIDE SEQUENCE [LARGE SCALE GENOMIC DNA]</scope>
    <source>
        <strain evidence="2">cv. Niubang</strain>
    </source>
</reference>
<name>A0ACB8XTZ3_ARCLA</name>
<evidence type="ECO:0000313" key="1">
    <source>
        <dbReference type="EMBL" id="KAI3672468.1"/>
    </source>
</evidence>
<sequence length="272" mass="30836">MEVRFSRNFFPNPKNRHKLSRFLLKRNSRRQNNNFDTKNVVGQGGFGTVYKGVLMDTIVVAIKRSKMIDPNQIEQFVNEVVLLSQINHPNIVKLVGCCLETHVPLLAYEYIVNETLHHHLHGKGRGSSLTWLMPLKFAVETSQALAYMHSSTKIIHRDIKSSNILLTDDFTAKVSDFRISRSIPKDQMQVSTVVQGTLGYIDPEYFSSGEKVNSDMVIKRNRSLVDHFVLSLDDGCLIEILDDQMELDGTVEQLDRVAQLVKVCLLHAGKGL</sequence>
<dbReference type="Proteomes" id="UP001055879">
    <property type="component" value="Linkage Group LG15"/>
</dbReference>
<evidence type="ECO:0000313" key="2">
    <source>
        <dbReference type="Proteomes" id="UP001055879"/>
    </source>
</evidence>